<feature type="signal peptide" evidence="1">
    <location>
        <begin position="1"/>
        <end position="19"/>
    </location>
</feature>
<reference evidence="2 3" key="1">
    <citation type="journal article" date="2016" name="Nat. Commun.">
        <title>Thousands of microbial genomes shed light on interconnected biogeochemical processes in an aquifer system.</title>
        <authorList>
            <person name="Anantharaman K."/>
            <person name="Brown C.T."/>
            <person name="Hug L.A."/>
            <person name="Sharon I."/>
            <person name="Castelle C.J."/>
            <person name="Probst A.J."/>
            <person name="Thomas B.C."/>
            <person name="Singh A."/>
            <person name="Wilkins M.J."/>
            <person name="Karaoz U."/>
            <person name="Brodie E.L."/>
            <person name="Williams K.H."/>
            <person name="Hubbard S.S."/>
            <person name="Banfield J.F."/>
        </authorList>
    </citation>
    <scope>NUCLEOTIDE SEQUENCE [LARGE SCALE GENOMIC DNA]</scope>
</reference>
<accession>A0A1G1Y0K9</accession>
<protein>
    <submittedName>
        <fullName evidence="2">Uncharacterized protein</fullName>
    </submittedName>
</protein>
<dbReference type="Proteomes" id="UP000178240">
    <property type="component" value="Unassembled WGS sequence"/>
</dbReference>
<evidence type="ECO:0000256" key="1">
    <source>
        <dbReference type="SAM" id="SignalP"/>
    </source>
</evidence>
<evidence type="ECO:0000313" key="3">
    <source>
        <dbReference type="Proteomes" id="UP000178240"/>
    </source>
</evidence>
<evidence type="ECO:0000313" key="2">
    <source>
        <dbReference type="EMBL" id="OGY45802.1"/>
    </source>
</evidence>
<dbReference type="AlphaFoldDB" id="A0A1G1Y0K9"/>
<dbReference type="EMBL" id="MHIE01000012">
    <property type="protein sequence ID" value="OGY45802.1"/>
    <property type="molecule type" value="Genomic_DNA"/>
</dbReference>
<keyword evidence="1" id="KW-0732">Signal</keyword>
<gene>
    <name evidence="2" type="ORF">A2744_01565</name>
</gene>
<proteinExistence type="predicted"/>
<comment type="caution">
    <text evidence="2">The sequence shown here is derived from an EMBL/GenBank/DDBJ whole genome shotgun (WGS) entry which is preliminary data.</text>
</comment>
<name>A0A1G1Y0K9_9BACT</name>
<feature type="chain" id="PRO_5009581452" evidence="1">
    <location>
        <begin position="20"/>
        <end position="202"/>
    </location>
</feature>
<dbReference type="STRING" id="1797535.A2744_01565"/>
<sequence>MTKKTLFFSLILLASLAVAVLAYVALSLSKGGQVNQNINTATSTAEIDTSGWKTYRNEQYGFEFKYPGEWLVSYTGDDGIDLDRFEDYLEIGYLTIRKYIPAAEYNDINAFIAGYCGSADDCFQIKKYSVDNMTLVSFNPNNFFENTQNLGWGADLFYFEANGTIFNVQYMTADGDGKYRSNQQVQRAVTAARQIVLTLKIM</sequence>
<organism evidence="2 3">
    <name type="scientific">Candidatus Buchananbacteria bacterium RIFCSPHIGHO2_01_FULL_44_11</name>
    <dbReference type="NCBI Taxonomy" id="1797535"/>
    <lineage>
        <taxon>Bacteria</taxon>
        <taxon>Candidatus Buchananiibacteriota</taxon>
    </lineage>
</organism>